<evidence type="ECO:0000256" key="2">
    <source>
        <dbReference type="ARBA" id="ARBA00022692"/>
    </source>
</evidence>
<dbReference type="PANTHER" id="PTHR30518:SF2">
    <property type="entry name" value="ENDOLYTIC MUREIN TRANSGLYCOSYLASE"/>
    <property type="match status" value="1"/>
</dbReference>
<comment type="similarity">
    <text evidence="7">Belongs to the transglycosylase MltG family.</text>
</comment>
<dbReference type="Proteomes" id="UP001339883">
    <property type="component" value="Unassembled WGS sequence"/>
</dbReference>
<keyword evidence="3 7" id="KW-1133">Transmembrane helix</keyword>
<reference evidence="8 9" key="1">
    <citation type="submission" date="2019-08" db="EMBL/GenBank/DDBJ databases">
        <title>Five species of Acinetobacter isolated from floral nectar and animal pollinators.</title>
        <authorList>
            <person name="Hendry T.A."/>
        </authorList>
    </citation>
    <scope>NUCLEOTIDE SEQUENCE [LARGE SCALE GENOMIC DNA]</scope>
    <source>
        <strain evidence="8 9">MD18.27</strain>
    </source>
</reference>
<accession>A0ABU6DQE5</accession>
<keyword evidence="2 7" id="KW-0812">Transmembrane</keyword>
<evidence type="ECO:0000256" key="4">
    <source>
        <dbReference type="ARBA" id="ARBA00023136"/>
    </source>
</evidence>
<evidence type="ECO:0000256" key="7">
    <source>
        <dbReference type="HAMAP-Rule" id="MF_02065"/>
    </source>
</evidence>
<keyword evidence="7" id="KW-0997">Cell inner membrane</keyword>
<dbReference type="PANTHER" id="PTHR30518">
    <property type="entry name" value="ENDOLYTIC MUREIN TRANSGLYCOSYLASE"/>
    <property type="match status" value="1"/>
</dbReference>
<name>A0ABU6DQE5_9GAMM</name>
<dbReference type="EMBL" id="VTDN01000002">
    <property type="protein sequence ID" value="MEB5476081.1"/>
    <property type="molecule type" value="Genomic_DNA"/>
</dbReference>
<dbReference type="Gene3D" id="3.30.1490.480">
    <property type="entry name" value="Endolytic murein transglycosylase"/>
    <property type="match status" value="1"/>
</dbReference>
<evidence type="ECO:0000313" key="8">
    <source>
        <dbReference type="EMBL" id="MEB5476081.1"/>
    </source>
</evidence>
<comment type="catalytic activity">
    <reaction evidence="7">
        <text>a peptidoglycan chain = a peptidoglycan chain with N-acetyl-1,6-anhydromuramyl-[peptide] at the reducing end + a peptidoglycan chain with N-acetylglucosamine at the non-reducing end.</text>
        <dbReference type="EC" id="4.2.2.29"/>
    </reaction>
</comment>
<dbReference type="HAMAP" id="MF_02065">
    <property type="entry name" value="MltG"/>
    <property type="match status" value="1"/>
</dbReference>
<dbReference type="PROSITE" id="PS51257">
    <property type="entry name" value="PROKAR_LIPOPROTEIN"/>
    <property type="match status" value="1"/>
</dbReference>
<comment type="function">
    <text evidence="7">Functions as a peptidoglycan terminase that cleaves nascent peptidoglycan strands endolytically to terminate their elongation.</text>
</comment>
<protein>
    <recommendedName>
        <fullName evidence="7">Endolytic murein transglycosylase</fullName>
        <ecNumber evidence="7">4.2.2.29</ecNumber>
    </recommendedName>
    <alternativeName>
        <fullName evidence="7">Peptidoglycan lytic transglycosylase</fullName>
    </alternativeName>
    <alternativeName>
        <fullName evidence="7">Peptidoglycan polymerization terminase</fullName>
    </alternativeName>
</protein>
<keyword evidence="4 7" id="KW-0472">Membrane</keyword>
<evidence type="ECO:0000256" key="1">
    <source>
        <dbReference type="ARBA" id="ARBA00022475"/>
    </source>
</evidence>
<dbReference type="Gene3D" id="3.30.160.60">
    <property type="entry name" value="Classic Zinc Finger"/>
    <property type="match status" value="1"/>
</dbReference>
<dbReference type="Pfam" id="PF02618">
    <property type="entry name" value="YceG"/>
    <property type="match status" value="1"/>
</dbReference>
<sequence>MSKMEKKRPESKKTRKFFWLTILCIIIAGCWGIYGVSLGRQYPIEGQKQFISINQGETYTGLIDRLAQQNKIEFPTVVKIYRKLMVHGTLKAGVYEVEKGMTVIEVLDLMSNAENSQMNKIMVIDGTTSKQLLDRLRQDPYVTKTIVNLPYDEMMAELGIPYKNLEGLLAPNTYFFNKGETDKKILLNLYHRQMEALDRAWENRAPNLPYKNKYDALIMASIIKKETSLDTELNEVSGVFVRRLQQNMRLQTDPTVIYGLGDQYTGSISKQDLRTPTPYNTYTINGLPPTPIALPDTKSIEAAMHPDNSKNVYFVATGNGGHKFSETLSEHNAAVQNYLSVLKAKKNGATP</sequence>
<evidence type="ECO:0000256" key="6">
    <source>
        <dbReference type="ARBA" id="ARBA00023316"/>
    </source>
</evidence>
<keyword evidence="9" id="KW-1185">Reference proteome</keyword>
<evidence type="ECO:0000256" key="5">
    <source>
        <dbReference type="ARBA" id="ARBA00023239"/>
    </source>
</evidence>
<keyword evidence="6 7" id="KW-0961">Cell wall biogenesis/degradation</keyword>
<comment type="caution">
    <text evidence="8">The sequence shown here is derived from an EMBL/GenBank/DDBJ whole genome shotgun (WGS) entry which is preliminary data.</text>
</comment>
<gene>
    <name evidence="7 8" type="primary">mltG</name>
    <name evidence="8" type="ORF">I2F25_03290</name>
</gene>
<evidence type="ECO:0000256" key="3">
    <source>
        <dbReference type="ARBA" id="ARBA00022989"/>
    </source>
</evidence>
<dbReference type="NCBIfam" id="TIGR00247">
    <property type="entry name" value="endolytic transglycosylase MltG"/>
    <property type="match status" value="1"/>
</dbReference>
<evidence type="ECO:0000313" key="9">
    <source>
        <dbReference type="Proteomes" id="UP001339883"/>
    </source>
</evidence>
<proteinExistence type="inferred from homology"/>
<dbReference type="CDD" id="cd08010">
    <property type="entry name" value="MltG_like"/>
    <property type="match status" value="1"/>
</dbReference>
<dbReference type="InterPro" id="IPR003770">
    <property type="entry name" value="MLTG-like"/>
</dbReference>
<dbReference type="EC" id="4.2.2.29" evidence="7"/>
<keyword evidence="5 7" id="KW-0456">Lyase</keyword>
<keyword evidence="1 7" id="KW-1003">Cell membrane</keyword>
<feature type="site" description="Important for catalytic activity" evidence="7">
    <location>
        <position position="226"/>
    </location>
</feature>
<dbReference type="RefSeq" id="WP_325774660.1">
    <property type="nucleotide sequence ID" value="NZ_VTDN01000002.1"/>
</dbReference>
<organism evidence="8 9">
    <name type="scientific">Acinetobacter pollinis</name>
    <dbReference type="NCBI Taxonomy" id="2605270"/>
    <lineage>
        <taxon>Bacteria</taxon>
        <taxon>Pseudomonadati</taxon>
        <taxon>Pseudomonadota</taxon>
        <taxon>Gammaproteobacteria</taxon>
        <taxon>Moraxellales</taxon>
        <taxon>Moraxellaceae</taxon>
        <taxon>Acinetobacter</taxon>
    </lineage>
</organism>